<dbReference type="PROSITE" id="PS00107">
    <property type="entry name" value="PROTEIN_KINASE_ATP"/>
    <property type="match status" value="1"/>
</dbReference>
<evidence type="ECO:0000256" key="15">
    <source>
        <dbReference type="ARBA" id="ARBA00023170"/>
    </source>
</evidence>
<comment type="subcellular location">
    <subcellularLocation>
        <location evidence="1">Cell membrane</location>
        <topology evidence="1">Single-pass type I membrane protein</topology>
    </subcellularLocation>
</comment>
<dbReference type="PROSITE" id="PS00108">
    <property type="entry name" value="PROTEIN_KINASE_ST"/>
    <property type="match status" value="1"/>
</dbReference>
<comment type="similarity">
    <text evidence="18">Belongs to the protein kinase superfamily.</text>
</comment>
<name>A0AAV5MPL8_9ROSI</name>
<dbReference type="Proteomes" id="UP001054252">
    <property type="component" value="Unassembled WGS sequence"/>
</dbReference>
<dbReference type="EMBL" id="BPVZ01000559">
    <property type="protein sequence ID" value="GKV51886.1"/>
    <property type="molecule type" value="Genomic_DNA"/>
</dbReference>
<evidence type="ECO:0000256" key="16">
    <source>
        <dbReference type="ARBA" id="ARBA00023180"/>
    </source>
</evidence>
<dbReference type="InterPro" id="IPR008271">
    <property type="entry name" value="Ser/Thr_kinase_AS"/>
</dbReference>
<dbReference type="GO" id="GO:0002229">
    <property type="term" value="P:defense response to oomycetes"/>
    <property type="evidence" value="ECO:0007669"/>
    <property type="project" value="UniProtKB-ARBA"/>
</dbReference>
<evidence type="ECO:0000256" key="18">
    <source>
        <dbReference type="RuleBase" id="RU000304"/>
    </source>
</evidence>
<evidence type="ECO:0000313" key="21">
    <source>
        <dbReference type="Proteomes" id="UP001054252"/>
    </source>
</evidence>
<evidence type="ECO:0000256" key="4">
    <source>
        <dbReference type="ARBA" id="ARBA00022475"/>
    </source>
</evidence>
<keyword evidence="7" id="KW-0812">Transmembrane</keyword>
<keyword evidence="15" id="KW-0675">Receptor</keyword>
<dbReference type="SMART" id="SM00220">
    <property type="entry name" value="S_TKc"/>
    <property type="match status" value="1"/>
</dbReference>
<feature type="binding site" evidence="17">
    <location>
        <position position="90"/>
    </location>
    <ligand>
        <name>ATP</name>
        <dbReference type="ChEBI" id="CHEBI:30616"/>
    </ligand>
</feature>
<gene>
    <name evidence="20" type="ORF">SLEP1_g58505</name>
</gene>
<evidence type="ECO:0000256" key="7">
    <source>
        <dbReference type="ARBA" id="ARBA00022692"/>
    </source>
</evidence>
<dbReference type="GO" id="GO:0030246">
    <property type="term" value="F:carbohydrate binding"/>
    <property type="evidence" value="ECO:0007669"/>
    <property type="project" value="UniProtKB-KW"/>
</dbReference>
<evidence type="ECO:0000256" key="10">
    <source>
        <dbReference type="ARBA" id="ARBA00022741"/>
    </source>
</evidence>
<dbReference type="InterPro" id="IPR001245">
    <property type="entry name" value="Ser-Thr/Tyr_kinase_cat_dom"/>
</dbReference>
<evidence type="ECO:0000256" key="14">
    <source>
        <dbReference type="ARBA" id="ARBA00023136"/>
    </source>
</evidence>
<keyword evidence="10 17" id="KW-0547">Nucleotide-binding</keyword>
<dbReference type="InterPro" id="IPR017441">
    <property type="entry name" value="Protein_kinase_ATP_BS"/>
</dbReference>
<evidence type="ECO:0000256" key="11">
    <source>
        <dbReference type="ARBA" id="ARBA00022777"/>
    </source>
</evidence>
<evidence type="ECO:0000256" key="12">
    <source>
        <dbReference type="ARBA" id="ARBA00022840"/>
    </source>
</evidence>
<accession>A0AAV5MPL8</accession>
<evidence type="ECO:0000256" key="8">
    <source>
        <dbReference type="ARBA" id="ARBA00022729"/>
    </source>
</evidence>
<dbReference type="Pfam" id="PF07714">
    <property type="entry name" value="PK_Tyr_Ser-Thr"/>
    <property type="match status" value="1"/>
</dbReference>
<dbReference type="Gene3D" id="3.30.200.20">
    <property type="entry name" value="Phosphorylase Kinase, domain 1"/>
    <property type="match status" value="1"/>
</dbReference>
<dbReference type="InterPro" id="IPR050528">
    <property type="entry name" value="L-type_Lectin-RKs"/>
</dbReference>
<evidence type="ECO:0000256" key="2">
    <source>
        <dbReference type="ARBA" id="ARBA00008536"/>
    </source>
</evidence>
<keyword evidence="13" id="KW-1133">Transmembrane helix</keyword>
<dbReference type="Gene3D" id="1.10.510.10">
    <property type="entry name" value="Transferase(Phosphotransferase) domain 1"/>
    <property type="match status" value="1"/>
</dbReference>
<evidence type="ECO:0000256" key="17">
    <source>
        <dbReference type="PROSITE-ProRule" id="PRU10141"/>
    </source>
</evidence>
<evidence type="ECO:0000256" key="5">
    <source>
        <dbReference type="ARBA" id="ARBA00022527"/>
    </source>
</evidence>
<keyword evidence="5 18" id="KW-0723">Serine/threonine-protein kinase</keyword>
<evidence type="ECO:0000256" key="13">
    <source>
        <dbReference type="ARBA" id="ARBA00022989"/>
    </source>
</evidence>
<keyword evidence="8" id="KW-0732">Signal</keyword>
<keyword evidence="12 17" id="KW-0067">ATP-binding</keyword>
<feature type="domain" description="Protein kinase" evidence="19">
    <location>
        <begin position="61"/>
        <end position="243"/>
    </location>
</feature>
<comment type="similarity">
    <text evidence="2">In the N-terminal section; belongs to the leguminous lectin family.</text>
</comment>
<evidence type="ECO:0000256" key="1">
    <source>
        <dbReference type="ARBA" id="ARBA00004251"/>
    </source>
</evidence>
<evidence type="ECO:0000256" key="9">
    <source>
        <dbReference type="ARBA" id="ARBA00022734"/>
    </source>
</evidence>
<keyword evidence="14" id="KW-0472">Membrane</keyword>
<keyword evidence="16" id="KW-0325">Glycoprotein</keyword>
<dbReference type="InterPro" id="IPR011009">
    <property type="entry name" value="Kinase-like_dom_sf"/>
</dbReference>
<dbReference type="PANTHER" id="PTHR27007">
    <property type="match status" value="1"/>
</dbReference>
<evidence type="ECO:0000259" key="19">
    <source>
        <dbReference type="PROSITE" id="PS50011"/>
    </source>
</evidence>
<comment type="caution">
    <text evidence="20">The sequence shown here is derived from an EMBL/GenBank/DDBJ whole genome shotgun (WGS) entry which is preliminary data.</text>
</comment>
<keyword evidence="4" id="KW-1003">Cell membrane</keyword>
<keyword evidence="9" id="KW-0430">Lectin</keyword>
<dbReference type="GO" id="GO:0004674">
    <property type="term" value="F:protein serine/threonine kinase activity"/>
    <property type="evidence" value="ECO:0007669"/>
    <property type="project" value="UniProtKB-KW"/>
</dbReference>
<comment type="similarity">
    <text evidence="3">In the C-terminal section; belongs to the protein kinase superfamily. Ser/Thr protein kinase family.</text>
</comment>
<dbReference type="FunFam" id="1.10.510.10:FF:000240">
    <property type="entry name" value="Lectin-domain containing receptor kinase A4.3"/>
    <property type="match status" value="1"/>
</dbReference>
<dbReference type="SUPFAM" id="SSF56112">
    <property type="entry name" value="Protein kinase-like (PK-like)"/>
    <property type="match status" value="1"/>
</dbReference>
<dbReference type="InterPro" id="IPR000719">
    <property type="entry name" value="Prot_kinase_dom"/>
</dbReference>
<organism evidence="20 21">
    <name type="scientific">Rubroshorea leprosula</name>
    <dbReference type="NCBI Taxonomy" id="152421"/>
    <lineage>
        <taxon>Eukaryota</taxon>
        <taxon>Viridiplantae</taxon>
        <taxon>Streptophyta</taxon>
        <taxon>Embryophyta</taxon>
        <taxon>Tracheophyta</taxon>
        <taxon>Spermatophyta</taxon>
        <taxon>Magnoliopsida</taxon>
        <taxon>eudicotyledons</taxon>
        <taxon>Gunneridae</taxon>
        <taxon>Pentapetalae</taxon>
        <taxon>rosids</taxon>
        <taxon>malvids</taxon>
        <taxon>Malvales</taxon>
        <taxon>Dipterocarpaceae</taxon>
        <taxon>Rubroshorea</taxon>
    </lineage>
</organism>
<proteinExistence type="inferred from homology"/>
<dbReference type="GO" id="GO:0005886">
    <property type="term" value="C:plasma membrane"/>
    <property type="evidence" value="ECO:0007669"/>
    <property type="project" value="UniProtKB-SubCell"/>
</dbReference>
<evidence type="ECO:0000313" key="20">
    <source>
        <dbReference type="EMBL" id="GKV51886.1"/>
    </source>
</evidence>
<evidence type="ECO:0000256" key="3">
    <source>
        <dbReference type="ARBA" id="ARBA00010217"/>
    </source>
</evidence>
<dbReference type="GO" id="GO:0005524">
    <property type="term" value="F:ATP binding"/>
    <property type="evidence" value="ECO:0007669"/>
    <property type="project" value="UniProtKB-UniRule"/>
</dbReference>
<keyword evidence="6" id="KW-0808">Transferase</keyword>
<keyword evidence="11" id="KW-0418">Kinase</keyword>
<dbReference type="AlphaFoldDB" id="A0AAV5MPL8"/>
<sequence>MCLHCYQSCGDFNALRKGCWKRKESEIDVTSIDVSCGDEFENGLGPSKFSYNELSKASKNFANEEKLGEGGFGAVYKGVLRDSNRNVAIKRVWRMSKQGIKRYESKVKIISPLRHRNLVKLIGWCHEKELLFAYEFMPGGSLDFHLFKRKSLLPWDIRYKIAQGLASTLLYLQEGDFCVLHRDIKASNIMLDSAFNAKFGDFGLARLVDHEKGSQTTLLTGTTGYMTPKCHTTGKANKESDVY</sequence>
<dbReference type="PROSITE" id="PS50011">
    <property type="entry name" value="PROTEIN_KINASE_DOM"/>
    <property type="match status" value="1"/>
</dbReference>
<evidence type="ECO:0000256" key="6">
    <source>
        <dbReference type="ARBA" id="ARBA00022679"/>
    </source>
</evidence>
<protein>
    <recommendedName>
        <fullName evidence="19">Protein kinase domain-containing protein</fullName>
    </recommendedName>
</protein>
<keyword evidence="21" id="KW-1185">Reference proteome</keyword>
<reference evidence="20 21" key="1">
    <citation type="journal article" date="2021" name="Commun. Biol.">
        <title>The genome of Shorea leprosula (Dipterocarpaceae) highlights the ecological relevance of drought in aseasonal tropical rainforests.</title>
        <authorList>
            <person name="Ng K.K.S."/>
            <person name="Kobayashi M.J."/>
            <person name="Fawcett J.A."/>
            <person name="Hatakeyama M."/>
            <person name="Paape T."/>
            <person name="Ng C.H."/>
            <person name="Ang C.C."/>
            <person name="Tnah L.H."/>
            <person name="Lee C.T."/>
            <person name="Nishiyama T."/>
            <person name="Sese J."/>
            <person name="O'Brien M.J."/>
            <person name="Copetti D."/>
            <person name="Mohd Noor M.I."/>
            <person name="Ong R.C."/>
            <person name="Putra M."/>
            <person name="Sireger I.Z."/>
            <person name="Indrioko S."/>
            <person name="Kosugi Y."/>
            <person name="Izuno A."/>
            <person name="Isagi Y."/>
            <person name="Lee S.L."/>
            <person name="Shimizu K.K."/>
        </authorList>
    </citation>
    <scope>NUCLEOTIDE SEQUENCE [LARGE SCALE GENOMIC DNA]</scope>
    <source>
        <strain evidence="20">214</strain>
    </source>
</reference>
<dbReference type="FunFam" id="3.30.200.20:FF:000168">
    <property type="entry name" value="L-type lectin-domain containing receptor kinase IX.1"/>
    <property type="match status" value="1"/>
</dbReference>